<dbReference type="SUPFAM" id="SSF55785">
    <property type="entry name" value="PYP-like sensor domain (PAS domain)"/>
    <property type="match status" value="4"/>
</dbReference>
<dbReference type="Pfam" id="PF08447">
    <property type="entry name" value="PAS_3"/>
    <property type="match status" value="3"/>
</dbReference>
<dbReference type="EMBL" id="ABAX03000012">
    <property type="protein sequence ID" value="EDR97587.1"/>
    <property type="molecule type" value="Genomic_DNA"/>
</dbReference>
<dbReference type="EC" id="2.7.13.3" evidence="2"/>
<dbReference type="Gene3D" id="3.40.50.2300">
    <property type="match status" value="1"/>
</dbReference>
<dbReference type="InterPro" id="IPR011006">
    <property type="entry name" value="CheY-like_superfamily"/>
</dbReference>
<evidence type="ECO:0000256" key="1">
    <source>
        <dbReference type="ARBA" id="ARBA00000085"/>
    </source>
</evidence>
<dbReference type="Pfam" id="PF02518">
    <property type="entry name" value="HATPase_c"/>
    <property type="match status" value="1"/>
</dbReference>
<dbReference type="Gene3D" id="3.30.565.10">
    <property type="entry name" value="Histidine kinase-like ATPase, C-terminal domain"/>
    <property type="match status" value="1"/>
</dbReference>
<dbReference type="Pfam" id="PF00512">
    <property type="entry name" value="HisKA"/>
    <property type="match status" value="1"/>
</dbReference>
<evidence type="ECO:0000256" key="8">
    <source>
        <dbReference type="ARBA" id="ARBA00024867"/>
    </source>
</evidence>
<name>B0MCB7_ANACD</name>
<dbReference type="SUPFAM" id="SSF47384">
    <property type="entry name" value="Homodimeric domain of signal transducing histidine kinase"/>
    <property type="match status" value="1"/>
</dbReference>
<dbReference type="SMART" id="SM00388">
    <property type="entry name" value="HisKA"/>
    <property type="match status" value="1"/>
</dbReference>
<dbReference type="SMART" id="SM00387">
    <property type="entry name" value="HATPase_c"/>
    <property type="match status" value="1"/>
</dbReference>
<evidence type="ECO:0000256" key="5">
    <source>
        <dbReference type="ARBA" id="ARBA00022679"/>
    </source>
</evidence>
<feature type="domain" description="PAC" evidence="12">
    <location>
        <begin position="225"/>
        <end position="276"/>
    </location>
</feature>
<evidence type="ECO:0000256" key="2">
    <source>
        <dbReference type="ARBA" id="ARBA00012438"/>
    </source>
</evidence>
<feature type="domain" description="Response regulatory" evidence="11">
    <location>
        <begin position="1177"/>
        <end position="1298"/>
    </location>
</feature>
<evidence type="ECO:0000256" key="7">
    <source>
        <dbReference type="ARBA" id="ARBA00023012"/>
    </source>
</evidence>
<dbReference type="Pfam" id="PF00072">
    <property type="entry name" value="Response_reg"/>
    <property type="match status" value="1"/>
</dbReference>
<dbReference type="PROSITE" id="PS50109">
    <property type="entry name" value="HIS_KIN"/>
    <property type="match status" value="1"/>
</dbReference>
<evidence type="ECO:0000313" key="14">
    <source>
        <dbReference type="Proteomes" id="UP000004935"/>
    </source>
</evidence>
<dbReference type="CDD" id="cd00082">
    <property type="entry name" value="HisKA"/>
    <property type="match status" value="1"/>
</dbReference>
<protein>
    <recommendedName>
        <fullName evidence="3">Stage 0 sporulation protein A homolog</fullName>
        <ecNumber evidence="2">2.7.13.3</ecNumber>
    </recommendedName>
</protein>
<dbReference type="eggNOG" id="COG0784">
    <property type="taxonomic scope" value="Bacteria"/>
</dbReference>
<keyword evidence="5" id="KW-0808">Transferase</keyword>
<evidence type="ECO:0000259" key="10">
    <source>
        <dbReference type="PROSITE" id="PS50109"/>
    </source>
</evidence>
<sequence length="1315" mass="149668">MWKAVTKAVLWMEKIRREVQEALEMIPGGVCVYLYKEGRIYPVFRNSSFYETLGCFEEYTGEISRETAFQGIHREDLPEVKEKVNRLLRKGTALSHTCRIFNDNQGRYRWVHIDGSAEHGEDGSVLFYAVYRDVSEQIQLKEELVRSNEQMQDIINLIPGGVAIYKVSDFFETVYFSDGVSELSGYSALEYRELIKRDAVEMTCREDREMIISKAGEVVQTKGTSEFEFRKKHRNGQIVWVHVQMKWIGEEDGCPLVLCVFHNITDLKEAQLEKEHLINSIPGGIASYRVEGERFIPEFYSDGVMMISGHTRMEFEAMVRRNAFDVIYEPDRKRVLEAAKTALISGEVLDVSYRMYHKDGNLIWIHLNGRRMGPLAEKMRFYAVFTGMSAEARLFQEIANETADGIYVIDRSNFELLYANESLNLFMEKKECTGQKCFKVLHGKDSPCEYCNIIQYEPGSEEHEIKIPGSDRVYSARCHKTVWNGIPAYVQYVKDITQTVREQERIRNQYKDLLLKHYRTPGPDALVVGHCNVTKSRILDILDYTGSDLMETFSDDRECFFMGLSSLVTDEKERKTFRETFLNEPSLKAFERGDLERKLECFVRLPKDQRGRYVQFNMNMVAAPDSGDITGILTVTDITERKISDLILRQLSVTGCDFVVDVDLTADRYKLLSCSENAFCVPPHRGRHSEWTAYMLRSRVVPRDREQYKNGLEPEKMMSRLQKDGPYTFAFCISDDKGDIRTKNMTVSAVDLRLGRVCLSRSDITDSIREQQGLLHMIAYTFELAAFINLSSRSLTLYTRESVLDNLQPHYVENYDRTILKFVEHHGTSEHKEEARTQFRIETMTERLREKPNGYDFLFSYEGDNGERFKQINVLWGDVNHRTLCLVRADVTEMLTAERQAKKRLEHALASAEEANKAKSDFLSAMSHDIRTPMNAIMGMTTLASAYLGDDERVAGYLDKIEVSSRHLLSLINDILDMSKIERAQITLNLSKVSIPKLLDQLSVMILSQAEEAGLTLSIRAEGVNHEDFYGDPLRINQILINLLSNAVKFTNKGGMVELLAEEVETEGSAGRVSYHFTVRDTGIGMPEEFVSKIFEPFSRSGNAAHIEGTGLGLSITKGLIDLMGGKISVESWINEGSVFRVELEFDRAQAENSSYIKNAEPSFSLSSGKRAFSGCCFLVAEDNAINAEILCELLGLCGAETVLMTDGAKAVKAFQDTEPETYDAILMDIQMPKMNGYDAARAIRGMEREDAEEIPIIAMTANAFNEDVQNAFQAGMNAHIAKPIDLNVLMNTLQKVLDESGKELETSGEQKRRK</sequence>
<dbReference type="PROSITE" id="PS50113">
    <property type="entry name" value="PAC"/>
    <property type="match status" value="2"/>
</dbReference>
<keyword evidence="7" id="KW-0902">Two-component regulatory system</keyword>
<dbReference type="InterPro" id="IPR001610">
    <property type="entry name" value="PAC"/>
</dbReference>
<dbReference type="SUPFAM" id="SSF52172">
    <property type="entry name" value="CheY-like"/>
    <property type="match status" value="1"/>
</dbReference>
<accession>B0MCB7</accession>
<dbReference type="InterPro" id="IPR004358">
    <property type="entry name" value="Sig_transdc_His_kin-like_C"/>
</dbReference>
<dbReference type="eggNOG" id="COG2205">
    <property type="taxonomic scope" value="Bacteria"/>
</dbReference>
<dbReference type="NCBIfam" id="TIGR00229">
    <property type="entry name" value="sensory_box"/>
    <property type="match status" value="2"/>
</dbReference>
<feature type="modified residue" description="4-aspartylphosphate" evidence="9">
    <location>
        <position position="1229"/>
    </location>
</feature>
<feature type="domain" description="Histidine kinase" evidence="10">
    <location>
        <begin position="925"/>
        <end position="1148"/>
    </location>
</feature>
<dbReference type="Gene3D" id="1.10.287.130">
    <property type="match status" value="1"/>
</dbReference>
<proteinExistence type="predicted"/>
<keyword evidence="4 9" id="KW-0597">Phosphoprotein</keyword>
<dbReference type="SMART" id="SM00091">
    <property type="entry name" value="PAS"/>
    <property type="match status" value="4"/>
</dbReference>
<dbReference type="PROSITE" id="PS50110">
    <property type="entry name" value="RESPONSE_REGULATORY"/>
    <property type="match status" value="1"/>
</dbReference>
<dbReference type="CDD" id="cd16922">
    <property type="entry name" value="HATPase_EvgS-ArcB-TorS-like"/>
    <property type="match status" value="1"/>
</dbReference>
<keyword evidence="14" id="KW-1185">Reference proteome</keyword>
<evidence type="ECO:0000256" key="9">
    <source>
        <dbReference type="PROSITE-ProRule" id="PRU00169"/>
    </source>
</evidence>
<dbReference type="InterPro" id="IPR000700">
    <property type="entry name" value="PAS-assoc_C"/>
</dbReference>
<dbReference type="GO" id="GO:0000155">
    <property type="term" value="F:phosphorelay sensor kinase activity"/>
    <property type="evidence" value="ECO:0007669"/>
    <property type="project" value="InterPro"/>
</dbReference>
<dbReference type="HOGENOM" id="CLU_000445_114_21_9"/>
<evidence type="ECO:0000256" key="6">
    <source>
        <dbReference type="ARBA" id="ARBA00022777"/>
    </source>
</evidence>
<evidence type="ECO:0000259" key="11">
    <source>
        <dbReference type="PROSITE" id="PS50110"/>
    </source>
</evidence>
<reference evidence="13" key="1">
    <citation type="submission" date="2007-11" db="EMBL/GenBank/DDBJ databases">
        <authorList>
            <person name="Fulton L."/>
            <person name="Clifton S."/>
            <person name="Fulton B."/>
            <person name="Xu J."/>
            <person name="Minx P."/>
            <person name="Pepin K.H."/>
            <person name="Johnson M."/>
            <person name="Thiruvilangam P."/>
            <person name="Bhonagiri V."/>
            <person name="Nash W.E."/>
            <person name="Mardis E.R."/>
            <person name="Wilson R.K."/>
        </authorList>
    </citation>
    <scope>NUCLEOTIDE SEQUENCE [LARGE SCALE GENOMIC DNA]</scope>
    <source>
        <strain evidence="13">DSM 14662</strain>
    </source>
</reference>
<reference evidence="13" key="2">
    <citation type="submission" date="2013-11" db="EMBL/GenBank/DDBJ databases">
        <title>Draft genome sequence of Anaerostipes caccae (DSM 14662).</title>
        <authorList>
            <person name="Sudarsanam P."/>
            <person name="Ley R."/>
            <person name="Guruge J."/>
            <person name="Turnbaugh P.J."/>
            <person name="Mahowald M."/>
            <person name="Liep D."/>
            <person name="Gordon J."/>
        </authorList>
    </citation>
    <scope>NUCLEOTIDE SEQUENCE</scope>
    <source>
        <strain evidence="13">DSM 14662</strain>
    </source>
</reference>
<dbReference type="InterPro" id="IPR001789">
    <property type="entry name" value="Sig_transdc_resp-reg_receiver"/>
</dbReference>
<feature type="domain" description="PAC" evidence="12">
    <location>
        <begin position="94"/>
        <end position="146"/>
    </location>
</feature>
<evidence type="ECO:0000259" key="12">
    <source>
        <dbReference type="PROSITE" id="PS50113"/>
    </source>
</evidence>
<comment type="function">
    <text evidence="8">May play the central regulatory role in sporulation. It may be an element of the effector pathway responsible for the activation of sporulation genes in response to nutritional stress. Spo0A may act in concert with spo0H (a sigma factor) to control the expression of some genes that are critical to the sporulation process.</text>
</comment>
<keyword evidence="6" id="KW-0418">Kinase</keyword>
<dbReference type="Gene3D" id="3.30.450.20">
    <property type="entry name" value="PAS domain"/>
    <property type="match status" value="4"/>
</dbReference>
<gene>
    <name evidence="13" type="ORF">ANACAC_01208</name>
</gene>
<organism evidence="13 14">
    <name type="scientific">Anaerostipes caccae (strain DSM 14662 / CCUG 47493 / JCM 13470 / NCIMB 13811 / L1-92)</name>
    <dbReference type="NCBI Taxonomy" id="411490"/>
    <lineage>
        <taxon>Bacteria</taxon>
        <taxon>Bacillati</taxon>
        <taxon>Bacillota</taxon>
        <taxon>Clostridia</taxon>
        <taxon>Lachnospirales</taxon>
        <taxon>Lachnospiraceae</taxon>
        <taxon>Anaerostipes</taxon>
    </lineage>
</organism>
<dbReference type="InterPro" id="IPR000014">
    <property type="entry name" value="PAS"/>
</dbReference>
<dbReference type="InterPro" id="IPR005467">
    <property type="entry name" value="His_kinase_dom"/>
</dbReference>
<dbReference type="InterPro" id="IPR036890">
    <property type="entry name" value="HATPase_C_sf"/>
</dbReference>
<dbReference type="PANTHER" id="PTHR43047">
    <property type="entry name" value="TWO-COMPONENT HISTIDINE PROTEIN KINASE"/>
    <property type="match status" value="1"/>
</dbReference>
<dbReference type="InterPro" id="IPR003661">
    <property type="entry name" value="HisK_dim/P_dom"/>
</dbReference>
<comment type="caution">
    <text evidence="13">The sequence shown here is derived from an EMBL/GenBank/DDBJ whole genome shotgun (WGS) entry which is preliminary data.</text>
</comment>
<dbReference type="CDD" id="cd17546">
    <property type="entry name" value="REC_hyHK_CKI1_RcsC-like"/>
    <property type="match status" value="1"/>
</dbReference>
<dbReference type="PRINTS" id="PR00344">
    <property type="entry name" value="BCTRLSENSOR"/>
</dbReference>
<evidence type="ECO:0000313" key="13">
    <source>
        <dbReference type="EMBL" id="EDR97587.1"/>
    </source>
</evidence>
<dbReference type="SMART" id="SM00086">
    <property type="entry name" value="PAC"/>
    <property type="match status" value="4"/>
</dbReference>
<dbReference type="STRING" id="411490.ANACAC_01208"/>
<evidence type="ECO:0000256" key="4">
    <source>
        <dbReference type="ARBA" id="ARBA00022553"/>
    </source>
</evidence>
<dbReference type="eggNOG" id="COG2202">
    <property type="taxonomic scope" value="Bacteria"/>
</dbReference>
<dbReference type="InterPro" id="IPR036097">
    <property type="entry name" value="HisK_dim/P_sf"/>
</dbReference>
<dbReference type="CDD" id="cd00130">
    <property type="entry name" value="PAS"/>
    <property type="match status" value="3"/>
</dbReference>
<comment type="catalytic activity">
    <reaction evidence="1">
        <text>ATP + protein L-histidine = ADP + protein N-phospho-L-histidine.</text>
        <dbReference type="EC" id="2.7.13.3"/>
    </reaction>
</comment>
<dbReference type="Proteomes" id="UP000004935">
    <property type="component" value="Unassembled WGS sequence"/>
</dbReference>
<dbReference type="SUPFAM" id="SSF55874">
    <property type="entry name" value="ATPase domain of HSP90 chaperone/DNA topoisomerase II/histidine kinase"/>
    <property type="match status" value="1"/>
</dbReference>
<evidence type="ECO:0000256" key="3">
    <source>
        <dbReference type="ARBA" id="ARBA00018672"/>
    </source>
</evidence>
<dbReference type="InterPro" id="IPR003594">
    <property type="entry name" value="HATPase_dom"/>
</dbReference>
<dbReference type="Pfam" id="PF13426">
    <property type="entry name" value="PAS_9"/>
    <property type="match status" value="1"/>
</dbReference>
<dbReference type="SMART" id="SM00448">
    <property type="entry name" value="REC"/>
    <property type="match status" value="1"/>
</dbReference>
<dbReference type="InterPro" id="IPR013655">
    <property type="entry name" value="PAS_fold_3"/>
</dbReference>
<dbReference type="PANTHER" id="PTHR43047:SF64">
    <property type="entry name" value="HISTIDINE KINASE CONTAINING CHEY-HOMOLOGOUS RECEIVER DOMAIN AND PAS DOMAIN-RELATED"/>
    <property type="match status" value="1"/>
</dbReference>
<dbReference type="InterPro" id="IPR035965">
    <property type="entry name" value="PAS-like_dom_sf"/>
</dbReference>